<dbReference type="InterPro" id="IPR000182">
    <property type="entry name" value="GNAT_dom"/>
</dbReference>
<evidence type="ECO:0000259" key="3">
    <source>
        <dbReference type="PROSITE" id="PS51186"/>
    </source>
</evidence>
<reference evidence="4 5" key="1">
    <citation type="journal article" date="2003" name="Int. J. Syst. Evol. Microbiol.">
        <title>Halobacillus salinus sp. nov., isolated from a salt lake on the coast of the East Sea in Korea.</title>
        <authorList>
            <person name="Yoon J.H."/>
            <person name="Kang K.H."/>
            <person name="Park Y.H."/>
        </authorList>
    </citation>
    <scope>NUCLEOTIDE SEQUENCE [LARGE SCALE GENOMIC DNA]</scope>
    <source>
        <strain evidence="4 5">HSL-3</strain>
    </source>
</reference>
<organism evidence="4 5">
    <name type="scientific">Halobacillus salinus</name>
    <dbReference type="NCBI Taxonomy" id="192814"/>
    <lineage>
        <taxon>Bacteria</taxon>
        <taxon>Bacillati</taxon>
        <taxon>Bacillota</taxon>
        <taxon>Bacilli</taxon>
        <taxon>Bacillales</taxon>
        <taxon>Bacillaceae</taxon>
        <taxon>Halobacillus</taxon>
    </lineage>
</organism>
<dbReference type="Pfam" id="PF00583">
    <property type="entry name" value="Acetyltransf_1"/>
    <property type="match status" value="1"/>
</dbReference>
<dbReference type="RefSeq" id="WP_135328179.1">
    <property type="nucleotide sequence ID" value="NZ_SRJC01000004.1"/>
</dbReference>
<dbReference type="STRING" id="192814.GCA_900166575_03706"/>
<dbReference type="Gene3D" id="3.40.630.30">
    <property type="match status" value="1"/>
</dbReference>
<name>A0A4Z0GW65_9BACI</name>
<dbReference type="CDD" id="cd04301">
    <property type="entry name" value="NAT_SF"/>
    <property type="match status" value="1"/>
</dbReference>
<evidence type="ECO:0000256" key="2">
    <source>
        <dbReference type="ARBA" id="ARBA00023315"/>
    </source>
</evidence>
<gene>
    <name evidence="4" type="ORF">E4663_14695</name>
</gene>
<dbReference type="GO" id="GO:0016747">
    <property type="term" value="F:acyltransferase activity, transferring groups other than amino-acyl groups"/>
    <property type="evidence" value="ECO:0007669"/>
    <property type="project" value="InterPro"/>
</dbReference>
<dbReference type="SUPFAM" id="SSF55729">
    <property type="entry name" value="Acyl-CoA N-acyltransferases (Nat)"/>
    <property type="match status" value="1"/>
</dbReference>
<accession>A0A4Z0GW65</accession>
<evidence type="ECO:0000313" key="5">
    <source>
        <dbReference type="Proteomes" id="UP000297982"/>
    </source>
</evidence>
<keyword evidence="2" id="KW-0012">Acyltransferase</keyword>
<keyword evidence="5" id="KW-1185">Reference proteome</keyword>
<dbReference type="PANTHER" id="PTHR43877">
    <property type="entry name" value="AMINOALKYLPHOSPHONATE N-ACETYLTRANSFERASE-RELATED-RELATED"/>
    <property type="match status" value="1"/>
</dbReference>
<protein>
    <submittedName>
        <fullName evidence="4">GNAT family N-acetyltransferase</fullName>
    </submittedName>
</protein>
<evidence type="ECO:0000256" key="1">
    <source>
        <dbReference type="ARBA" id="ARBA00022679"/>
    </source>
</evidence>
<dbReference type="AlphaFoldDB" id="A0A4Z0GW65"/>
<dbReference type="InterPro" id="IPR016181">
    <property type="entry name" value="Acyl_CoA_acyltransferase"/>
</dbReference>
<dbReference type="PROSITE" id="PS51186">
    <property type="entry name" value="GNAT"/>
    <property type="match status" value="1"/>
</dbReference>
<comment type="caution">
    <text evidence="4">The sequence shown here is derived from an EMBL/GenBank/DDBJ whole genome shotgun (WGS) entry which is preliminary data.</text>
</comment>
<dbReference type="Proteomes" id="UP000297982">
    <property type="component" value="Unassembled WGS sequence"/>
</dbReference>
<feature type="domain" description="N-acetyltransferase" evidence="3">
    <location>
        <begin position="2"/>
        <end position="159"/>
    </location>
</feature>
<dbReference type="InterPro" id="IPR050832">
    <property type="entry name" value="Bact_Acetyltransf"/>
</dbReference>
<sequence length="159" mass="18492">MTIIREPKDKDLMYFTRYAIEHERLVMKNRSSDPSGQEQLKERKFWAADQLFANDHKQRLLIAEREGEVIGYILGTTKQQEDGTRCGCVEEIFVDEFYRREGVGTALCEALMEWMTKQEVTGVRLNLLSGYPRAEAFFEEIGFTPMNTLYSWNPKSSSC</sequence>
<evidence type="ECO:0000313" key="4">
    <source>
        <dbReference type="EMBL" id="TGB01881.1"/>
    </source>
</evidence>
<dbReference type="EMBL" id="SRJC01000004">
    <property type="protein sequence ID" value="TGB01881.1"/>
    <property type="molecule type" value="Genomic_DNA"/>
</dbReference>
<keyword evidence="1 4" id="KW-0808">Transferase</keyword>
<proteinExistence type="predicted"/>